<dbReference type="PANTHER" id="PTHR43646:SF2">
    <property type="entry name" value="GLYCOSYLTRANSFERASE 2-LIKE DOMAIN-CONTAINING PROTEIN"/>
    <property type="match status" value="1"/>
</dbReference>
<dbReference type="Proteomes" id="UP000256541">
    <property type="component" value="Unassembled WGS sequence"/>
</dbReference>
<dbReference type="AlphaFoldDB" id="A0A3E0W0V4"/>
<dbReference type="EMBL" id="NBXB01000017">
    <property type="protein sequence ID" value="RFA15932.1"/>
    <property type="molecule type" value="Genomic_DNA"/>
</dbReference>
<keyword evidence="4" id="KW-0808">Transferase</keyword>
<evidence type="ECO:0000256" key="7">
    <source>
        <dbReference type="ARBA" id="ARBA00037904"/>
    </source>
</evidence>
<evidence type="ECO:0000259" key="10">
    <source>
        <dbReference type="Pfam" id="PF00535"/>
    </source>
</evidence>
<comment type="subcellular location">
    <subcellularLocation>
        <location evidence="1">Cell membrane</location>
    </subcellularLocation>
</comment>
<comment type="caution">
    <text evidence="11">The sequence shown here is derived from an EMBL/GenBank/DDBJ whole genome shotgun (WGS) entry which is preliminary data.</text>
</comment>
<protein>
    <recommendedName>
        <fullName evidence="9">4,4'-diaponeurosporenoate glycosyltransferase</fullName>
    </recommendedName>
</protein>
<evidence type="ECO:0000313" key="12">
    <source>
        <dbReference type="Proteomes" id="UP000256541"/>
    </source>
</evidence>
<keyword evidence="3" id="KW-0328">Glycosyltransferase</keyword>
<comment type="pathway">
    <text evidence="7">Carotenoid biosynthesis; staphyloxanthin biosynthesis; staphyloxanthin from farnesyl diphosphate: step 4/5.</text>
</comment>
<evidence type="ECO:0000256" key="9">
    <source>
        <dbReference type="ARBA" id="ARBA00040345"/>
    </source>
</evidence>
<evidence type="ECO:0000256" key="2">
    <source>
        <dbReference type="ARBA" id="ARBA00022475"/>
    </source>
</evidence>
<sequence>MTSSPATRETRAPSTSVSVVIPARNDADALANCLAALAAQTRLPDEIIVVDNGSTDDTADVARSFGARVVTQQVQGIPAASTAGYDAALNEVICRLDADSMPPPNWIGEGIRILVDNAGIDAVTGPATFYDGPRRGSRLIARLYLGGYFSAFRLALGTTPLFGSNFFLRRKAWQEVRHAVHRSGLRLHDDLDLTIHLTPGHRIAFERTISLGISFRPFTRVRTYGLRVQRGFWTMIRNWPRSSPTLRWRRRLLRRLRASEQA</sequence>
<dbReference type="GO" id="GO:0005886">
    <property type="term" value="C:plasma membrane"/>
    <property type="evidence" value="ECO:0007669"/>
    <property type="project" value="UniProtKB-SubCell"/>
</dbReference>
<dbReference type="PANTHER" id="PTHR43646">
    <property type="entry name" value="GLYCOSYLTRANSFERASE"/>
    <property type="match status" value="1"/>
</dbReference>
<keyword evidence="2" id="KW-1003">Cell membrane</keyword>
<evidence type="ECO:0000313" key="11">
    <source>
        <dbReference type="EMBL" id="RFA15932.1"/>
    </source>
</evidence>
<name>A0A3E0W0V4_9MICO</name>
<dbReference type="GO" id="GO:0016757">
    <property type="term" value="F:glycosyltransferase activity"/>
    <property type="evidence" value="ECO:0007669"/>
    <property type="project" value="UniProtKB-KW"/>
</dbReference>
<proteinExistence type="inferred from homology"/>
<dbReference type="SUPFAM" id="SSF53448">
    <property type="entry name" value="Nucleotide-diphospho-sugar transferases"/>
    <property type="match status" value="1"/>
</dbReference>
<dbReference type="CDD" id="cd00761">
    <property type="entry name" value="Glyco_tranf_GTA_type"/>
    <property type="match status" value="1"/>
</dbReference>
<organism evidence="11 12">
    <name type="scientific">Subtercola boreus</name>
    <dbReference type="NCBI Taxonomy" id="120213"/>
    <lineage>
        <taxon>Bacteria</taxon>
        <taxon>Bacillati</taxon>
        <taxon>Actinomycetota</taxon>
        <taxon>Actinomycetes</taxon>
        <taxon>Micrococcales</taxon>
        <taxon>Microbacteriaceae</taxon>
        <taxon>Subtercola</taxon>
    </lineage>
</organism>
<feature type="domain" description="Glycosyltransferase 2-like" evidence="10">
    <location>
        <begin position="18"/>
        <end position="174"/>
    </location>
</feature>
<dbReference type="OrthoDB" id="9802632at2"/>
<evidence type="ECO:0000256" key="1">
    <source>
        <dbReference type="ARBA" id="ARBA00004236"/>
    </source>
</evidence>
<dbReference type="InterPro" id="IPR001173">
    <property type="entry name" value="Glyco_trans_2-like"/>
</dbReference>
<evidence type="ECO:0000256" key="4">
    <source>
        <dbReference type="ARBA" id="ARBA00022679"/>
    </source>
</evidence>
<dbReference type="Pfam" id="PF00535">
    <property type="entry name" value="Glycos_transf_2"/>
    <property type="match status" value="1"/>
</dbReference>
<gene>
    <name evidence="11" type="ORF">B7R22_05755</name>
</gene>
<comment type="function">
    <text evidence="6">Catalyzes the glycosylation of 4,4'-diaponeurosporenoate, i.e. the esterification of glucose at the C1'' position with the carboxyl group of 4,4'-diaponeurosporenic acid, to form glycosyl-4,4'-diaponeurosporenoate. This is a step in the biosynthesis of staphyloxanthin, an orange pigment present in most staphylococci strains.</text>
</comment>
<keyword evidence="5" id="KW-0472">Membrane</keyword>
<comment type="similarity">
    <text evidence="8">Belongs to the glycosyltransferase 2 family. CrtQ subfamily.</text>
</comment>
<evidence type="ECO:0000256" key="5">
    <source>
        <dbReference type="ARBA" id="ARBA00023136"/>
    </source>
</evidence>
<dbReference type="InterPro" id="IPR029044">
    <property type="entry name" value="Nucleotide-diphossugar_trans"/>
</dbReference>
<evidence type="ECO:0000256" key="6">
    <source>
        <dbReference type="ARBA" id="ARBA00037281"/>
    </source>
</evidence>
<dbReference type="Gene3D" id="3.90.550.10">
    <property type="entry name" value="Spore Coat Polysaccharide Biosynthesis Protein SpsA, Chain A"/>
    <property type="match status" value="1"/>
</dbReference>
<accession>A0A3E0W0V4</accession>
<reference evidence="11 12" key="1">
    <citation type="submission" date="2017-04" db="EMBL/GenBank/DDBJ databases">
        <title>Comparative genome analysis of Subtercola boreus.</title>
        <authorList>
            <person name="Cho Y.-J."/>
            <person name="Cho A."/>
            <person name="Kim O.-S."/>
            <person name="Lee J.-I."/>
        </authorList>
    </citation>
    <scope>NUCLEOTIDE SEQUENCE [LARGE SCALE GENOMIC DNA]</scope>
    <source>
        <strain evidence="11 12">P27479</strain>
    </source>
</reference>
<evidence type="ECO:0000256" key="8">
    <source>
        <dbReference type="ARBA" id="ARBA00038120"/>
    </source>
</evidence>
<evidence type="ECO:0000256" key="3">
    <source>
        <dbReference type="ARBA" id="ARBA00022676"/>
    </source>
</evidence>